<dbReference type="AlphaFoldDB" id="A0AAQ3S955"/>
<organism evidence="1 2">
    <name type="scientific">Vigna mungo</name>
    <name type="common">Black gram</name>
    <name type="synonym">Phaseolus mungo</name>
    <dbReference type="NCBI Taxonomy" id="3915"/>
    <lineage>
        <taxon>Eukaryota</taxon>
        <taxon>Viridiplantae</taxon>
        <taxon>Streptophyta</taxon>
        <taxon>Embryophyta</taxon>
        <taxon>Tracheophyta</taxon>
        <taxon>Spermatophyta</taxon>
        <taxon>Magnoliopsida</taxon>
        <taxon>eudicotyledons</taxon>
        <taxon>Gunneridae</taxon>
        <taxon>Pentapetalae</taxon>
        <taxon>rosids</taxon>
        <taxon>fabids</taxon>
        <taxon>Fabales</taxon>
        <taxon>Fabaceae</taxon>
        <taxon>Papilionoideae</taxon>
        <taxon>50 kb inversion clade</taxon>
        <taxon>NPAAA clade</taxon>
        <taxon>indigoferoid/millettioid clade</taxon>
        <taxon>Phaseoleae</taxon>
        <taxon>Vigna</taxon>
    </lineage>
</organism>
<proteinExistence type="predicted"/>
<gene>
    <name evidence="1" type="ORF">V8G54_000641</name>
</gene>
<accession>A0AAQ3S955</accession>
<dbReference type="EMBL" id="CP144700">
    <property type="protein sequence ID" value="WVZ22097.1"/>
    <property type="molecule type" value="Genomic_DNA"/>
</dbReference>
<evidence type="ECO:0000313" key="1">
    <source>
        <dbReference type="EMBL" id="WVZ22097.1"/>
    </source>
</evidence>
<reference evidence="1 2" key="1">
    <citation type="journal article" date="2023" name="Life. Sci Alliance">
        <title>Evolutionary insights into 3D genome organization and epigenetic landscape of Vigna mungo.</title>
        <authorList>
            <person name="Junaid A."/>
            <person name="Singh B."/>
            <person name="Bhatia S."/>
        </authorList>
    </citation>
    <scope>NUCLEOTIDE SEQUENCE [LARGE SCALE GENOMIC DNA]</scope>
    <source>
        <strain evidence="1">Urdbean</strain>
    </source>
</reference>
<protein>
    <submittedName>
        <fullName evidence="1">Uncharacterized protein</fullName>
    </submittedName>
</protein>
<sequence>MVHNNLQKPRPCGFNRRNILNRQDIVRSCSRRLVGIETGAVLVYLHVHAIDGGGGIVIGVVAGGDVIDGGGRGSGVDGVEDVERALDEGRGRVEIVVLNGNPSTHLRKMKLNKRLLMEFAIQPKSMGCAWWWFLNVSLRVTPYLRFPVLEAVPKPDFHFG</sequence>
<name>A0AAQ3S955_VIGMU</name>
<keyword evidence="2" id="KW-1185">Reference proteome</keyword>
<dbReference type="Proteomes" id="UP001374535">
    <property type="component" value="Chromosome 1"/>
</dbReference>
<feature type="non-terminal residue" evidence="1">
    <location>
        <position position="1"/>
    </location>
</feature>
<evidence type="ECO:0000313" key="2">
    <source>
        <dbReference type="Proteomes" id="UP001374535"/>
    </source>
</evidence>